<dbReference type="SUPFAM" id="SSF54403">
    <property type="entry name" value="Cystatin/monellin"/>
    <property type="match status" value="1"/>
</dbReference>
<evidence type="ECO:0000259" key="4">
    <source>
        <dbReference type="SMART" id="SM00043"/>
    </source>
</evidence>
<evidence type="ECO:0000256" key="2">
    <source>
        <dbReference type="ARBA" id="ARBA00022704"/>
    </source>
</evidence>
<keyword evidence="6" id="KW-1185">Reference proteome</keyword>
<dbReference type="Proteomes" id="UP000796880">
    <property type="component" value="Unassembled WGS sequence"/>
</dbReference>
<comment type="caution">
    <text evidence="5">The sequence shown here is derived from an EMBL/GenBank/DDBJ whole genome shotgun (WGS) entry which is preliminary data.</text>
</comment>
<dbReference type="OrthoDB" id="1908104at2759"/>
<protein>
    <recommendedName>
        <fullName evidence="4">Cystatin domain-containing protein</fullName>
    </recommendedName>
</protein>
<organism evidence="5 6">
    <name type="scientific">Rhamnella rubrinervis</name>
    <dbReference type="NCBI Taxonomy" id="2594499"/>
    <lineage>
        <taxon>Eukaryota</taxon>
        <taxon>Viridiplantae</taxon>
        <taxon>Streptophyta</taxon>
        <taxon>Embryophyta</taxon>
        <taxon>Tracheophyta</taxon>
        <taxon>Spermatophyta</taxon>
        <taxon>Magnoliopsida</taxon>
        <taxon>eudicotyledons</taxon>
        <taxon>Gunneridae</taxon>
        <taxon>Pentapetalae</taxon>
        <taxon>rosids</taxon>
        <taxon>fabids</taxon>
        <taxon>Rosales</taxon>
        <taxon>Rhamnaceae</taxon>
        <taxon>rhamnoid group</taxon>
        <taxon>Rhamneae</taxon>
        <taxon>Rhamnella</taxon>
    </lineage>
</organism>
<keyword evidence="1" id="KW-0646">Protease inhibitor</keyword>
<keyword evidence="3" id="KW-0732">Signal</keyword>
<dbReference type="CDD" id="cd00042">
    <property type="entry name" value="CY"/>
    <property type="match status" value="1"/>
</dbReference>
<reference evidence="5" key="1">
    <citation type="submission" date="2020-03" db="EMBL/GenBank/DDBJ databases">
        <title>A high-quality chromosome-level genome assembly of a woody plant with both climbing and erect habits, Rhamnella rubrinervis.</title>
        <authorList>
            <person name="Lu Z."/>
            <person name="Yang Y."/>
            <person name="Zhu X."/>
            <person name="Sun Y."/>
        </authorList>
    </citation>
    <scope>NUCLEOTIDE SEQUENCE</scope>
    <source>
        <strain evidence="5">BYM</strain>
        <tissue evidence="5">Leaf</tissue>
    </source>
</reference>
<dbReference type="GO" id="GO:0004869">
    <property type="term" value="F:cysteine-type endopeptidase inhibitor activity"/>
    <property type="evidence" value="ECO:0007669"/>
    <property type="project" value="UniProtKB-KW"/>
</dbReference>
<proteinExistence type="predicted"/>
<feature type="chain" id="PRO_5035458597" description="Cystatin domain-containing protein" evidence="3">
    <location>
        <begin position="29"/>
        <end position="150"/>
    </location>
</feature>
<keyword evidence="2" id="KW-0789">Thiol protease inhibitor</keyword>
<feature type="domain" description="Cystatin" evidence="4">
    <location>
        <begin position="32"/>
        <end position="131"/>
    </location>
</feature>
<dbReference type="PANTHER" id="PTHR47373">
    <property type="entry name" value="CYSTEINE PROTEINASE INHIBITOR 2"/>
    <property type="match status" value="1"/>
</dbReference>
<evidence type="ECO:0000256" key="3">
    <source>
        <dbReference type="SAM" id="SignalP"/>
    </source>
</evidence>
<evidence type="ECO:0000313" key="6">
    <source>
        <dbReference type="Proteomes" id="UP000796880"/>
    </source>
</evidence>
<dbReference type="InterPro" id="IPR000010">
    <property type="entry name" value="Cystatin_dom"/>
</dbReference>
<dbReference type="AlphaFoldDB" id="A0A8K0HRB7"/>
<gene>
    <name evidence="5" type="ORF">FNV43_RR01362</name>
</gene>
<evidence type="ECO:0000256" key="1">
    <source>
        <dbReference type="ARBA" id="ARBA00022690"/>
    </source>
</evidence>
<dbReference type="SMART" id="SM00043">
    <property type="entry name" value="CY"/>
    <property type="match status" value="1"/>
</dbReference>
<evidence type="ECO:0000313" key="5">
    <source>
        <dbReference type="EMBL" id="KAF3456708.1"/>
    </source>
</evidence>
<dbReference type="InterPro" id="IPR046350">
    <property type="entry name" value="Cystatin_sf"/>
</dbReference>
<accession>A0A8K0HRB7</accession>
<dbReference type="Gene3D" id="3.10.450.10">
    <property type="match status" value="1"/>
</dbReference>
<dbReference type="Pfam" id="PF16845">
    <property type="entry name" value="SQAPI"/>
    <property type="match status" value="1"/>
</dbReference>
<dbReference type="EMBL" id="VOIH02000001">
    <property type="protein sequence ID" value="KAF3456708.1"/>
    <property type="molecule type" value="Genomic_DNA"/>
</dbReference>
<dbReference type="PANTHER" id="PTHR47373:SF1">
    <property type="entry name" value="CYSTEINE PROTEINASE INHIBITOR 2"/>
    <property type="match status" value="1"/>
</dbReference>
<sequence length="150" mass="16539">MAHLIRSPAARLTSVVVFLSLLFVGSHGYRGRKVGGWTEVEDVKENQEVQNLGKFSVEEYNRNMRESHPSNGSGELVFSEVVEAQRQVVSGIKYDLKVLAATKNGETKMFDSVVVVKPWNHSKQLIDFSPRSETLHLGFGGGGGQVHGKN</sequence>
<feature type="signal peptide" evidence="3">
    <location>
        <begin position="1"/>
        <end position="28"/>
    </location>
</feature>
<name>A0A8K0HRB7_9ROSA</name>